<comment type="caution">
    <text evidence="3">The sequence shown here is derived from an EMBL/GenBank/DDBJ whole genome shotgun (WGS) entry which is preliminary data.</text>
</comment>
<protein>
    <submittedName>
        <fullName evidence="3">Uncharacterized protein</fullName>
    </submittedName>
</protein>
<feature type="chain" id="PRO_5043926990" evidence="2">
    <location>
        <begin position="21"/>
        <end position="140"/>
    </location>
</feature>
<reference evidence="3 4" key="2">
    <citation type="journal article" date="2021" name="Genomics">
        <title>High-quality reference genome for Clonorchis sinensis.</title>
        <authorList>
            <person name="Young N.D."/>
            <person name="Stroehlein A.J."/>
            <person name="Kinkar L."/>
            <person name="Wang T."/>
            <person name="Sohn W.M."/>
            <person name="Chang B.C.H."/>
            <person name="Kaur P."/>
            <person name="Weisz D."/>
            <person name="Dudchenko O."/>
            <person name="Aiden E.L."/>
            <person name="Korhonen P.K."/>
            <person name="Gasser R.B."/>
        </authorList>
    </citation>
    <scope>NUCLEOTIDE SEQUENCE [LARGE SCALE GENOMIC DNA]</scope>
    <source>
        <strain evidence="3">Cs-k2</strain>
    </source>
</reference>
<dbReference type="EMBL" id="NIRI02000010">
    <property type="protein sequence ID" value="KAG5454108.1"/>
    <property type="molecule type" value="Genomic_DNA"/>
</dbReference>
<sequence length="140" mass="16055">MVLVIVIIIIINIKNSNLSADTTVPVNRTQTLITHRWTRNQDSPDLSVPIYWGRLRTTTTQHGLTKDRAASRVKHKKTTCQFFPPTKTVPLIQCYLSHRPGRYGDVKFVCINIKLTETRGLRLPDGPQEGRDRSWAVEEF</sequence>
<evidence type="ECO:0000256" key="1">
    <source>
        <dbReference type="SAM" id="MobiDB-lite"/>
    </source>
</evidence>
<evidence type="ECO:0000313" key="4">
    <source>
        <dbReference type="Proteomes" id="UP000286415"/>
    </source>
</evidence>
<reference evidence="3 4" key="1">
    <citation type="journal article" date="2018" name="Biotechnol. Adv.">
        <title>Improved genomic resources and new bioinformatic workflow for the carcinogenic parasite Clonorchis sinensis: Biotechnological implications.</title>
        <authorList>
            <person name="Wang D."/>
            <person name="Korhonen P.K."/>
            <person name="Gasser R.B."/>
            <person name="Young N.D."/>
        </authorList>
    </citation>
    <scope>NUCLEOTIDE SEQUENCE [LARGE SCALE GENOMIC DNA]</scope>
    <source>
        <strain evidence="3">Cs-k2</strain>
    </source>
</reference>
<keyword evidence="2" id="KW-0732">Signal</keyword>
<organism evidence="3 4">
    <name type="scientific">Clonorchis sinensis</name>
    <name type="common">Chinese liver fluke</name>
    <dbReference type="NCBI Taxonomy" id="79923"/>
    <lineage>
        <taxon>Eukaryota</taxon>
        <taxon>Metazoa</taxon>
        <taxon>Spiralia</taxon>
        <taxon>Lophotrochozoa</taxon>
        <taxon>Platyhelminthes</taxon>
        <taxon>Trematoda</taxon>
        <taxon>Digenea</taxon>
        <taxon>Opisthorchiida</taxon>
        <taxon>Opisthorchiata</taxon>
        <taxon>Opisthorchiidae</taxon>
        <taxon>Clonorchis</taxon>
    </lineage>
</organism>
<gene>
    <name evidence="3" type="ORF">CSKR_110495</name>
</gene>
<evidence type="ECO:0000256" key="2">
    <source>
        <dbReference type="SAM" id="SignalP"/>
    </source>
</evidence>
<evidence type="ECO:0000313" key="3">
    <source>
        <dbReference type="EMBL" id="KAG5454108.1"/>
    </source>
</evidence>
<feature type="signal peptide" evidence="2">
    <location>
        <begin position="1"/>
        <end position="20"/>
    </location>
</feature>
<proteinExistence type="predicted"/>
<dbReference type="Proteomes" id="UP000286415">
    <property type="component" value="Unassembled WGS sequence"/>
</dbReference>
<dbReference type="AlphaFoldDB" id="A0A3R7BZX0"/>
<dbReference type="InParanoid" id="A0A3R7BZX0"/>
<name>A0A3R7BZX0_CLOSI</name>
<feature type="region of interest" description="Disordered" evidence="1">
    <location>
        <begin position="121"/>
        <end position="140"/>
    </location>
</feature>
<accession>A0A3R7BZX0</accession>
<keyword evidence="4" id="KW-1185">Reference proteome</keyword>